<dbReference type="EMBL" id="VSWD01000005">
    <property type="protein sequence ID" value="KAK3102847.1"/>
    <property type="molecule type" value="Genomic_DNA"/>
</dbReference>
<sequence>MAMREGFGQVNKTRIQRNYELLCTDIELSEIIDPFISDGYFDLDIEDDIKAEANPPTSKNINKVFLKKLIKCSDSAYDLFRTTLLQKGYSHIVEFLDNTVVQSANSQPKPKRKDRVKELSKELNDLTLDDRSVMKFNLVIGKDIDIFGKTMGFAQAEIDQIKMENTYSTATQMHKLFTKWRNRYGQSATLGLLVENLQDAELGGAEVHWDQYDLGLERVKELHKIK</sequence>
<dbReference type="CDD" id="cd01671">
    <property type="entry name" value="CARD"/>
    <property type="match status" value="1"/>
</dbReference>
<gene>
    <name evidence="2" type="ORF">FSP39_014395</name>
</gene>
<dbReference type="InterPro" id="IPR000488">
    <property type="entry name" value="Death_dom"/>
</dbReference>
<proteinExistence type="predicted"/>
<dbReference type="Gene3D" id="1.10.533.10">
    <property type="entry name" value="Death Domain, Fas"/>
    <property type="match status" value="2"/>
</dbReference>
<protein>
    <recommendedName>
        <fullName evidence="1">Death domain-containing protein</fullName>
    </recommendedName>
</protein>
<organism evidence="2 3">
    <name type="scientific">Pinctada imbricata</name>
    <name type="common">Atlantic pearl-oyster</name>
    <name type="synonym">Pinctada martensii</name>
    <dbReference type="NCBI Taxonomy" id="66713"/>
    <lineage>
        <taxon>Eukaryota</taxon>
        <taxon>Metazoa</taxon>
        <taxon>Spiralia</taxon>
        <taxon>Lophotrochozoa</taxon>
        <taxon>Mollusca</taxon>
        <taxon>Bivalvia</taxon>
        <taxon>Autobranchia</taxon>
        <taxon>Pteriomorphia</taxon>
        <taxon>Pterioida</taxon>
        <taxon>Pterioidea</taxon>
        <taxon>Pteriidae</taxon>
        <taxon>Pinctada</taxon>
    </lineage>
</organism>
<keyword evidence="3" id="KW-1185">Reference proteome</keyword>
<name>A0AA88YCQ1_PINIB</name>
<dbReference type="Pfam" id="PF00531">
    <property type="entry name" value="Death"/>
    <property type="match status" value="1"/>
</dbReference>
<evidence type="ECO:0000313" key="2">
    <source>
        <dbReference type="EMBL" id="KAK3102847.1"/>
    </source>
</evidence>
<dbReference type="AlphaFoldDB" id="A0AA88YCQ1"/>
<comment type="caution">
    <text evidence="2">The sequence shown here is derived from an EMBL/GenBank/DDBJ whole genome shotgun (WGS) entry which is preliminary data.</text>
</comment>
<feature type="domain" description="Death" evidence="1">
    <location>
        <begin position="140"/>
        <end position="202"/>
    </location>
</feature>
<evidence type="ECO:0000313" key="3">
    <source>
        <dbReference type="Proteomes" id="UP001186944"/>
    </source>
</evidence>
<dbReference type="CDD" id="cd01670">
    <property type="entry name" value="Death"/>
    <property type="match status" value="1"/>
</dbReference>
<dbReference type="GO" id="GO:0007165">
    <property type="term" value="P:signal transduction"/>
    <property type="evidence" value="ECO:0007669"/>
    <property type="project" value="InterPro"/>
</dbReference>
<dbReference type="PROSITE" id="PS50017">
    <property type="entry name" value="DEATH_DOMAIN"/>
    <property type="match status" value="1"/>
</dbReference>
<reference evidence="2" key="1">
    <citation type="submission" date="2019-08" db="EMBL/GenBank/DDBJ databases">
        <title>The improved chromosome-level genome for the pearl oyster Pinctada fucata martensii using PacBio sequencing and Hi-C.</title>
        <authorList>
            <person name="Zheng Z."/>
        </authorList>
    </citation>
    <scope>NUCLEOTIDE SEQUENCE</scope>
    <source>
        <strain evidence="2">ZZ-2019</strain>
        <tissue evidence="2">Adductor muscle</tissue>
    </source>
</reference>
<accession>A0AA88YCQ1</accession>
<evidence type="ECO:0000259" key="1">
    <source>
        <dbReference type="PROSITE" id="PS50017"/>
    </source>
</evidence>
<dbReference type="InterPro" id="IPR011029">
    <property type="entry name" value="DEATH-like_dom_sf"/>
</dbReference>
<dbReference type="Proteomes" id="UP001186944">
    <property type="component" value="Unassembled WGS sequence"/>
</dbReference>
<dbReference type="SUPFAM" id="SSF47986">
    <property type="entry name" value="DEATH domain"/>
    <property type="match status" value="2"/>
</dbReference>